<feature type="non-terminal residue" evidence="1">
    <location>
        <position position="1"/>
    </location>
</feature>
<sequence>DPAAAIRVQDDGAKQVNQRWSLQIGEVSQERLACKGGSDSVVSQHIWDKMEPMKQLGRIIDLNGGICSCCAAAAAARILASLHGLDQGLRRATEGAKLRFLNSGVLSIA</sequence>
<organism evidence="1 2">
    <name type="scientific">Prorocentrum cordatum</name>
    <dbReference type="NCBI Taxonomy" id="2364126"/>
    <lineage>
        <taxon>Eukaryota</taxon>
        <taxon>Sar</taxon>
        <taxon>Alveolata</taxon>
        <taxon>Dinophyceae</taxon>
        <taxon>Prorocentrales</taxon>
        <taxon>Prorocentraceae</taxon>
        <taxon>Prorocentrum</taxon>
    </lineage>
</organism>
<keyword evidence="2" id="KW-1185">Reference proteome</keyword>
<dbReference type="EMBL" id="CAUYUJ010000863">
    <property type="protein sequence ID" value="CAK0792908.1"/>
    <property type="molecule type" value="Genomic_DNA"/>
</dbReference>
<feature type="non-terminal residue" evidence="1">
    <location>
        <position position="109"/>
    </location>
</feature>
<evidence type="ECO:0000313" key="2">
    <source>
        <dbReference type="Proteomes" id="UP001189429"/>
    </source>
</evidence>
<dbReference type="Proteomes" id="UP001189429">
    <property type="component" value="Unassembled WGS sequence"/>
</dbReference>
<gene>
    <name evidence="1" type="ORF">PCOR1329_LOCUS3354</name>
</gene>
<proteinExistence type="predicted"/>
<name>A0ABN9PR55_9DINO</name>
<comment type="caution">
    <text evidence="1">The sequence shown here is derived from an EMBL/GenBank/DDBJ whole genome shotgun (WGS) entry which is preliminary data.</text>
</comment>
<evidence type="ECO:0000313" key="1">
    <source>
        <dbReference type="EMBL" id="CAK0792908.1"/>
    </source>
</evidence>
<reference evidence="1" key="1">
    <citation type="submission" date="2023-10" db="EMBL/GenBank/DDBJ databases">
        <authorList>
            <person name="Chen Y."/>
            <person name="Shah S."/>
            <person name="Dougan E. K."/>
            <person name="Thang M."/>
            <person name="Chan C."/>
        </authorList>
    </citation>
    <scope>NUCLEOTIDE SEQUENCE [LARGE SCALE GENOMIC DNA]</scope>
</reference>
<protein>
    <submittedName>
        <fullName evidence="1">Uncharacterized protein</fullName>
    </submittedName>
</protein>
<accession>A0ABN9PR55</accession>